<evidence type="ECO:0000256" key="4">
    <source>
        <dbReference type="ARBA" id="ARBA00042988"/>
    </source>
</evidence>
<reference evidence="8 10" key="1">
    <citation type="submission" date="2024-02" db="EMBL/GenBank/DDBJ databases">
        <authorList>
            <person name="Chen Y."/>
            <person name="Shah S."/>
            <person name="Dougan E. K."/>
            <person name="Thang M."/>
            <person name="Chan C."/>
        </authorList>
    </citation>
    <scope>NUCLEOTIDE SEQUENCE [LARGE SCALE GENOMIC DNA]</scope>
</reference>
<keyword evidence="10" id="KW-1185">Reference proteome</keyword>
<dbReference type="EMBL" id="CAXAMN010024250">
    <property type="protein sequence ID" value="CAK9085007.1"/>
    <property type="molecule type" value="Genomic_DNA"/>
</dbReference>
<evidence type="ECO:0000256" key="3">
    <source>
        <dbReference type="ARBA" id="ARBA00038984"/>
    </source>
</evidence>
<evidence type="ECO:0000313" key="10">
    <source>
        <dbReference type="Proteomes" id="UP001642484"/>
    </source>
</evidence>
<evidence type="ECO:0000256" key="1">
    <source>
        <dbReference type="ARBA" id="ARBA00010928"/>
    </source>
</evidence>
<comment type="similarity">
    <text evidence="1">Belongs to the Gfo/Idh/MocA family.</text>
</comment>
<name>A0ABP0Q764_9DINO</name>
<proteinExistence type="inferred from homology"/>
<feature type="domain" description="GFO/IDH/MocA-like oxidoreductase" evidence="7">
    <location>
        <begin position="132"/>
        <end position="249"/>
    </location>
</feature>
<evidence type="ECO:0000259" key="7">
    <source>
        <dbReference type="Pfam" id="PF22725"/>
    </source>
</evidence>
<organism evidence="8 10">
    <name type="scientific">Durusdinium trenchii</name>
    <dbReference type="NCBI Taxonomy" id="1381693"/>
    <lineage>
        <taxon>Eukaryota</taxon>
        <taxon>Sar</taxon>
        <taxon>Alveolata</taxon>
        <taxon>Dinophyceae</taxon>
        <taxon>Suessiales</taxon>
        <taxon>Symbiodiniaceae</taxon>
        <taxon>Durusdinium</taxon>
    </lineage>
</organism>
<comment type="caution">
    <text evidence="8">The sequence shown here is derived from an EMBL/GenBank/DDBJ whole genome shotgun (WGS) entry which is preliminary data.</text>
</comment>
<dbReference type="EMBL" id="CAXAMN010024139">
    <property type="protein sequence ID" value="CAK9084090.1"/>
    <property type="molecule type" value="Genomic_DNA"/>
</dbReference>
<gene>
    <name evidence="8" type="ORF">CCMP2556_LOCUS40939</name>
    <name evidence="9" type="ORF">CCMP2556_LOCUS41304</name>
</gene>
<dbReference type="Gene3D" id="3.40.50.720">
    <property type="entry name" value="NAD(P)-binding Rossmann-like Domain"/>
    <property type="match status" value="1"/>
</dbReference>
<dbReference type="Pfam" id="PF01408">
    <property type="entry name" value="GFO_IDH_MocA"/>
    <property type="match status" value="1"/>
</dbReference>
<dbReference type="InterPro" id="IPR000683">
    <property type="entry name" value="Gfo/Idh/MocA-like_OxRdtase_N"/>
</dbReference>
<dbReference type="InterPro" id="IPR036291">
    <property type="entry name" value="NAD(P)-bd_dom_sf"/>
</dbReference>
<dbReference type="SUPFAM" id="SSF55347">
    <property type="entry name" value="Glyceraldehyde-3-phosphate dehydrogenase-like, C-terminal domain"/>
    <property type="match status" value="1"/>
</dbReference>
<dbReference type="InterPro" id="IPR055170">
    <property type="entry name" value="GFO_IDH_MocA-like_dom"/>
</dbReference>
<dbReference type="Proteomes" id="UP001642484">
    <property type="component" value="Unassembled WGS sequence"/>
</dbReference>
<dbReference type="Gene3D" id="3.30.360.10">
    <property type="entry name" value="Dihydrodipicolinate Reductase, domain 2"/>
    <property type="match status" value="1"/>
</dbReference>
<dbReference type="PANTHER" id="PTHR22604">
    <property type="entry name" value="OXIDOREDUCTASES"/>
    <property type="match status" value="1"/>
</dbReference>
<evidence type="ECO:0000313" key="8">
    <source>
        <dbReference type="EMBL" id="CAK9084090.1"/>
    </source>
</evidence>
<dbReference type="SUPFAM" id="SSF51735">
    <property type="entry name" value="NAD(P)-binding Rossmann-fold domains"/>
    <property type="match status" value="1"/>
</dbReference>
<dbReference type="Pfam" id="PF22725">
    <property type="entry name" value="GFO_IDH_MocA_C3"/>
    <property type="match status" value="1"/>
</dbReference>
<keyword evidence="2" id="KW-0560">Oxidoreductase</keyword>
<feature type="domain" description="Gfo/Idh/MocA-like oxidoreductase N-terminal" evidence="6">
    <location>
        <begin position="6"/>
        <end position="120"/>
    </location>
</feature>
<comment type="catalytic activity">
    <reaction evidence="5">
        <text>D-xylose + NADP(+) = D-xylono-1,5-lactone + NADPH + H(+)</text>
        <dbReference type="Rhea" id="RHEA:22000"/>
        <dbReference type="ChEBI" id="CHEBI:15378"/>
        <dbReference type="ChEBI" id="CHEBI:15867"/>
        <dbReference type="ChEBI" id="CHEBI:53455"/>
        <dbReference type="ChEBI" id="CHEBI:57783"/>
        <dbReference type="ChEBI" id="CHEBI:58349"/>
        <dbReference type="EC" id="1.1.1.179"/>
    </reaction>
</comment>
<sequence length="351" mass="38159">MMERPRWGILGAGNICNDFAAGVVTAGGSISAVGASSLSKAQALADKVKASRAVGSYEELVADPDVDVVYVGTIHTMHLPHARMALNAGKHVVCEKPLAVNEKEAQELVDLARAKGLFLMEAMWTRFFPVTRKVQEILASGELGAPKSVQADFGFIGPMEDKNHRLWDLNCAGGAMLDIGIYLVQLATMVFGASMPSVQSTALLTPEGVDHEGALSLCWSDKGSASLLFTLRATTPEHAVIMCEKGYIRLHGPAHTPERMTVFKSSGVRGKFEEQDFDFPLPQLRPGLTVIYPSSEGMMYQVLAAEKCLKEQKLECPEYPLEESLTVMRIMDAYRRQVGVTYPSESTCTVS</sequence>
<evidence type="ECO:0000256" key="2">
    <source>
        <dbReference type="ARBA" id="ARBA00023002"/>
    </source>
</evidence>
<protein>
    <recommendedName>
        <fullName evidence="3">D-xylose 1-dehydrogenase (NADP(+), D-xylono-1,5-lactone-forming)</fullName>
        <ecNumber evidence="3">1.1.1.179</ecNumber>
    </recommendedName>
    <alternativeName>
        <fullName evidence="4">D-xylose-NADP dehydrogenase</fullName>
    </alternativeName>
</protein>
<evidence type="ECO:0000313" key="9">
    <source>
        <dbReference type="EMBL" id="CAK9085007.1"/>
    </source>
</evidence>
<dbReference type="PANTHER" id="PTHR22604:SF105">
    <property type="entry name" value="TRANS-1,2-DIHYDROBENZENE-1,2-DIOL DEHYDROGENASE"/>
    <property type="match status" value="1"/>
</dbReference>
<evidence type="ECO:0000259" key="6">
    <source>
        <dbReference type="Pfam" id="PF01408"/>
    </source>
</evidence>
<dbReference type="InterPro" id="IPR050984">
    <property type="entry name" value="Gfo/Idh/MocA_domain"/>
</dbReference>
<accession>A0ABP0Q764</accession>
<evidence type="ECO:0000256" key="5">
    <source>
        <dbReference type="ARBA" id="ARBA00049233"/>
    </source>
</evidence>
<dbReference type="EC" id="1.1.1.179" evidence="3"/>